<dbReference type="EMBL" id="CADCXU010034849">
    <property type="protein sequence ID" value="CAB0020041.1"/>
    <property type="molecule type" value="Genomic_DNA"/>
</dbReference>
<keyword evidence="2" id="KW-1185">Reference proteome</keyword>
<evidence type="ECO:0000313" key="2">
    <source>
        <dbReference type="Proteomes" id="UP000479000"/>
    </source>
</evidence>
<sequence length="98" mass="10447">MASPDLSPLKGRIRLSGSIVPKRAAFSQSETRSPGLDTPTDGSKRFDCQIFRAGHHRPVASLGGGCGLSRSSGTAFQTARPDRTVNVFGVFATRSLVW</sequence>
<reference evidence="1 2" key="1">
    <citation type="submission" date="2020-02" db="EMBL/GenBank/DDBJ databases">
        <authorList>
            <person name="Ferguson B K."/>
        </authorList>
    </citation>
    <scope>NUCLEOTIDE SEQUENCE [LARGE SCALE GENOMIC DNA]</scope>
</reference>
<dbReference type="Proteomes" id="UP000479000">
    <property type="component" value="Unassembled WGS sequence"/>
</dbReference>
<dbReference type="AlphaFoldDB" id="A0A6H5HSV5"/>
<evidence type="ECO:0000313" key="1">
    <source>
        <dbReference type="EMBL" id="CAB0020041.1"/>
    </source>
</evidence>
<feature type="non-terminal residue" evidence="1">
    <location>
        <position position="98"/>
    </location>
</feature>
<protein>
    <submittedName>
        <fullName evidence="1">Uncharacterized protein</fullName>
    </submittedName>
</protein>
<proteinExistence type="predicted"/>
<organism evidence="1 2">
    <name type="scientific">Nesidiocoris tenuis</name>
    <dbReference type="NCBI Taxonomy" id="355587"/>
    <lineage>
        <taxon>Eukaryota</taxon>
        <taxon>Metazoa</taxon>
        <taxon>Ecdysozoa</taxon>
        <taxon>Arthropoda</taxon>
        <taxon>Hexapoda</taxon>
        <taxon>Insecta</taxon>
        <taxon>Pterygota</taxon>
        <taxon>Neoptera</taxon>
        <taxon>Paraneoptera</taxon>
        <taxon>Hemiptera</taxon>
        <taxon>Heteroptera</taxon>
        <taxon>Panheteroptera</taxon>
        <taxon>Cimicomorpha</taxon>
        <taxon>Miridae</taxon>
        <taxon>Dicyphina</taxon>
        <taxon>Nesidiocoris</taxon>
    </lineage>
</organism>
<gene>
    <name evidence="1" type="ORF">NTEN_LOCUS23655</name>
</gene>
<accession>A0A6H5HSV5</accession>
<name>A0A6H5HSV5_9HEMI</name>